<dbReference type="Proteomes" id="UP001501563">
    <property type="component" value="Unassembled WGS sequence"/>
</dbReference>
<gene>
    <name evidence="2" type="ORF">GCM10022207_06090</name>
</gene>
<proteinExistence type="predicted"/>
<evidence type="ECO:0000256" key="1">
    <source>
        <dbReference type="SAM" id="MobiDB-lite"/>
    </source>
</evidence>
<dbReference type="EMBL" id="BAAAZA010000002">
    <property type="protein sequence ID" value="GAA3847625.1"/>
    <property type="molecule type" value="Genomic_DNA"/>
</dbReference>
<keyword evidence="3" id="KW-1185">Reference proteome</keyword>
<protein>
    <submittedName>
        <fullName evidence="2">Uncharacterized protein</fullName>
    </submittedName>
</protein>
<evidence type="ECO:0000313" key="2">
    <source>
        <dbReference type="EMBL" id="GAA3847625.1"/>
    </source>
</evidence>
<comment type="caution">
    <text evidence="2">The sequence shown here is derived from an EMBL/GenBank/DDBJ whole genome shotgun (WGS) entry which is preliminary data.</text>
</comment>
<name>A0ABP7JM85_9ACTN</name>
<accession>A0ABP7JM85</accession>
<feature type="region of interest" description="Disordered" evidence="1">
    <location>
        <begin position="73"/>
        <end position="93"/>
    </location>
</feature>
<organism evidence="2 3">
    <name type="scientific">Streptomyces lannensis</name>
    <dbReference type="NCBI Taxonomy" id="766498"/>
    <lineage>
        <taxon>Bacteria</taxon>
        <taxon>Bacillati</taxon>
        <taxon>Actinomycetota</taxon>
        <taxon>Actinomycetes</taxon>
        <taxon>Kitasatosporales</taxon>
        <taxon>Streptomycetaceae</taxon>
        <taxon>Streptomyces</taxon>
    </lineage>
</organism>
<sequence length="93" mass="9700">MSPPGVSERHEFAPGQVFTPLAPVSAFAVDQRNLVEAANHRTGDTVDAQRSGPQFGPGVVVFTAVPQFEQAQPGVPGPVAAIGASRRRNPRAA</sequence>
<reference evidence="3" key="1">
    <citation type="journal article" date="2019" name="Int. J. Syst. Evol. Microbiol.">
        <title>The Global Catalogue of Microorganisms (GCM) 10K type strain sequencing project: providing services to taxonomists for standard genome sequencing and annotation.</title>
        <authorList>
            <consortium name="The Broad Institute Genomics Platform"/>
            <consortium name="The Broad Institute Genome Sequencing Center for Infectious Disease"/>
            <person name="Wu L."/>
            <person name="Ma J."/>
        </authorList>
    </citation>
    <scope>NUCLEOTIDE SEQUENCE [LARGE SCALE GENOMIC DNA]</scope>
    <source>
        <strain evidence="3">JCM 16578</strain>
    </source>
</reference>
<evidence type="ECO:0000313" key="3">
    <source>
        <dbReference type="Proteomes" id="UP001501563"/>
    </source>
</evidence>